<keyword evidence="3" id="KW-0804">Transcription</keyword>
<dbReference type="AlphaFoldDB" id="A0AAE9VUC0"/>
<feature type="domain" description="HTH araC/xylS-type" evidence="4">
    <location>
        <begin position="232"/>
        <end position="334"/>
    </location>
</feature>
<dbReference type="PROSITE" id="PS01124">
    <property type="entry name" value="HTH_ARAC_FAMILY_2"/>
    <property type="match status" value="1"/>
</dbReference>
<dbReference type="EMBL" id="CP114976">
    <property type="protein sequence ID" value="WBE25006.1"/>
    <property type="molecule type" value="Genomic_DNA"/>
</dbReference>
<dbReference type="Gene3D" id="1.10.10.60">
    <property type="entry name" value="Homeodomain-like"/>
    <property type="match status" value="1"/>
</dbReference>
<accession>A0AAE9VUC0</accession>
<dbReference type="PANTHER" id="PTHR47894">
    <property type="entry name" value="HTH-TYPE TRANSCRIPTIONAL REGULATOR GADX"/>
    <property type="match status" value="1"/>
</dbReference>
<keyword evidence="1" id="KW-0805">Transcription regulation</keyword>
<keyword evidence="2" id="KW-0238">DNA-binding</keyword>
<evidence type="ECO:0000256" key="3">
    <source>
        <dbReference type="ARBA" id="ARBA00023163"/>
    </source>
</evidence>
<dbReference type="GO" id="GO:0005829">
    <property type="term" value="C:cytosol"/>
    <property type="evidence" value="ECO:0007669"/>
    <property type="project" value="TreeGrafter"/>
</dbReference>
<dbReference type="Proteomes" id="UP001212189">
    <property type="component" value="Chromosome"/>
</dbReference>
<keyword evidence="6" id="KW-1185">Reference proteome</keyword>
<dbReference type="InterPro" id="IPR018060">
    <property type="entry name" value="HTH_AraC"/>
</dbReference>
<dbReference type="GO" id="GO:0000976">
    <property type="term" value="F:transcription cis-regulatory region binding"/>
    <property type="evidence" value="ECO:0007669"/>
    <property type="project" value="TreeGrafter"/>
</dbReference>
<dbReference type="Pfam" id="PF12625">
    <property type="entry name" value="Arabinose_bd"/>
    <property type="match status" value="1"/>
</dbReference>
<dbReference type="KEGG" id="dce:O6P33_11685"/>
<dbReference type="Pfam" id="PF12833">
    <property type="entry name" value="HTH_18"/>
    <property type="match status" value="1"/>
</dbReference>
<sequence>MSGQYSGTVSAVMVREALLAPLQQGWDLQDLLDGTPFSAEVMQADAGRVPVQHYARFWRRLRRTIQDEFFLMDQRSMRPGSFAFMCSIAAQQATVRQGLEVALQFLALVFADKRAVLRTKQSMAAVVLREETAEPARAFTYFTFWMYVHGLTCWLANQRIALLSVDTRSPEPDFIDDYRVMFSDNLRFNCRQSKIFFSADVLDVPIRRSAADLQRFLRHAPNNIMVKYRDEQSLASKIRRQLIATDPRHWPDAVDLAQNLFMSVSTLQRRLNEEGQSYQRLKDAVRSSLAVKWLADESYTFVDIASALGFADVSTFYKAFRKWTGTQPSHYRALLLDKNQ</sequence>
<dbReference type="SUPFAM" id="SSF46689">
    <property type="entry name" value="Homeodomain-like"/>
    <property type="match status" value="1"/>
</dbReference>
<dbReference type="RefSeq" id="WP_269817949.1">
    <property type="nucleotide sequence ID" value="NZ_CP114976.1"/>
</dbReference>
<dbReference type="InterPro" id="IPR009057">
    <property type="entry name" value="Homeodomain-like_sf"/>
</dbReference>
<evidence type="ECO:0000313" key="6">
    <source>
        <dbReference type="Proteomes" id="UP001212189"/>
    </source>
</evidence>
<dbReference type="SMART" id="SM00342">
    <property type="entry name" value="HTH_ARAC"/>
    <property type="match status" value="1"/>
</dbReference>
<protein>
    <submittedName>
        <fullName evidence="5">AraC family transcriptional regulator ligand-binding domain-containing protein</fullName>
    </submittedName>
</protein>
<evidence type="ECO:0000256" key="2">
    <source>
        <dbReference type="ARBA" id="ARBA00023125"/>
    </source>
</evidence>
<evidence type="ECO:0000259" key="4">
    <source>
        <dbReference type="PROSITE" id="PS01124"/>
    </source>
</evidence>
<reference evidence="5 6" key="1">
    <citation type="submission" date="2022-12" db="EMBL/GenBank/DDBJ databases">
        <title>Coexistence and Characterization of a Novel Tigecycline Resistance gene tet(X) variant and blaNDM-1 in a Pseudomonas caeni Isolate of Chicken Origin.</title>
        <authorList>
            <person name="Lu X."/>
            <person name="Zhang L."/>
            <person name="Li R."/>
            <person name="Wang Z."/>
        </authorList>
    </citation>
    <scope>NUCLEOTIDE SEQUENCE [LARGE SCALE GENOMIC DNA]</scope>
    <source>
        <strain evidence="5 6">CE14</strain>
    </source>
</reference>
<dbReference type="InterPro" id="IPR032687">
    <property type="entry name" value="AraC-type_N"/>
</dbReference>
<evidence type="ECO:0000313" key="5">
    <source>
        <dbReference type="EMBL" id="WBE25006.1"/>
    </source>
</evidence>
<name>A0AAE9VUC0_9GAMM</name>
<gene>
    <name evidence="5" type="ORF">O6P33_11685</name>
</gene>
<organism evidence="5 6">
    <name type="scientific">Denitrificimonas caeni</name>
    <dbReference type="NCBI Taxonomy" id="521720"/>
    <lineage>
        <taxon>Bacteria</taxon>
        <taxon>Pseudomonadati</taxon>
        <taxon>Pseudomonadota</taxon>
        <taxon>Gammaproteobacteria</taxon>
        <taxon>Pseudomonadales</taxon>
        <taxon>Pseudomonadaceae</taxon>
        <taxon>Denitrificimonas</taxon>
    </lineage>
</organism>
<dbReference type="PANTHER" id="PTHR47894:SF1">
    <property type="entry name" value="HTH-TYPE TRANSCRIPTIONAL REGULATOR VQSM"/>
    <property type="match status" value="1"/>
</dbReference>
<evidence type="ECO:0000256" key="1">
    <source>
        <dbReference type="ARBA" id="ARBA00023015"/>
    </source>
</evidence>
<proteinExistence type="predicted"/>
<dbReference type="GO" id="GO:0003700">
    <property type="term" value="F:DNA-binding transcription factor activity"/>
    <property type="evidence" value="ECO:0007669"/>
    <property type="project" value="InterPro"/>
</dbReference>